<evidence type="ECO:0000259" key="17">
    <source>
        <dbReference type="Pfam" id="PF00593"/>
    </source>
</evidence>
<evidence type="ECO:0000256" key="4">
    <source>
        <dbReference type="ARBA" id="ARBA00022452"/>
    </source>
</evidence>
<dbReference type="GO" id="GO:0038023">
    <property type="term" value="F:signaling receptor activity"/>
    <property type="evidence" value="ECO:0007669"/>
    <property type="project" value="InterPro"/>
</dbReference>
<dbReference type="NCBIfam" id="TIGR01783">
    <property type="entry name" value="TonB-siderophor"/>
    <property type="match status" value="1"/>
</dbReference>
<evidence type="ECO:0000256" key="1">
    <source>
        <dbReference type="ARBA" id="ARBA00004571"/>
    </source>
</evidence>
<dbReference type="AlphaFoldDB" id="M5IIX7"/>
<dbReference type="Gene3D" id="2.170.130.10">
    <property type="entry name" value="TonB-dependent receptor, plug domain"/>
    <property type="match status" value="1"/>
</dbReference>
<evidence type="ECO:0000256" key="15">
    <source>
        <dbReference type="RuleBase" id="RU003357"/>
    </source>
</evidence>
<dbReference type="PATRIC" id="fig|1244083.3.peg.1813"/>
<keyword evidence="10 15" id="KW-0798">TonB box</keyword>
<evidence type="ECO:0000313" key="19">
    <source>
        <dbReference type="EMBL" id="EKU10770.1"/>
    </source>
</evidence>
<gene>
    <name evidence="19" type="ORF">CSUNSWCD_571</name>
</gene>
<evidence type="ECO:0000256" key="14">
    <source>
        <dbReference type="PROSITE-ProRule" id="PRU01360"/>
    </source>
</evidence>
<keyword evidence="3 14" id="KW-0813">Transport</keyword>
<feature type="signal peptide" evidence="16">
    <location>
        <begin position="1"/>
        <end position="20"/>
    </location>
</feature>
<feature type="chain" id="PRO_5004067883" evidence="16">
    <location>
        <begin position="21"/>
        <end position="737"/>
    </location>
</feature>
<keyword evidence="11 14" id="KW-0472">Membrane</keyword>
<reference evidence="19 20" key="1">
    <citation type="journal article" date="2013" name="Genome Announc.">
        <title>Genome Sequence of Campylobacter showae UNSWCD, Isolated from a Patient with Crohn's Disease.</title>
        <authorList>
            <person name="Tay A.P."/>
            <person name="Kaakoush N.O."/>
            <person name="Deshpande N.P."/>
            <person name="Chen Z."/>
            <person name="Mitchell H."/>
            <person name="Wilkins M.R."/>
        </authorList>
    </citation>
    <scope>NUCLEOTIDE SEQUENCE [LARGE SCALE GENOMIC DNA]</scope>
    <source>
        <strain evidence="19 20">CSUNSWCD</strain>
    </source>
</reference>
<proteinExistence type="inferred from homology"/>
<dbReference type="RefSeq" id="WP_009495537.1">
    <property type="nucleotide sequence ID" value="NZ_AMZQ01000010.1"/>
</dbReference>
<dbReference type="PANTHER" id="PTHR32552:SF74">
    <property type="entry name" value="HYDROXAMATE SIDEROPHORE RECEPTOR FHUE"/>
    <property type="match status" value="1"/>
</dbReference>
<evidence type="ECO:0000259" key="18">
    <source>
        <dbReference type="Pfam" id="PF07715"/>
    </source>
</evidence>
<dbReference type="eggNOG" id="COG4773">
    <property type="taxonomic scope" value="Bacteria"/>
</dbReference>
<evidence type="ECO:0000256" key="13">
    <source>
        <dbReference type="ARBA" id="ARBA00023237"/>
    </source>
</evidence>
<evidence type="ECO:0000256" key="6">
    <source>
        <dbReference type="ARBA" id="ARBA00022692"/>
    </source>
</evidence>
<dbReference type="Pfam" id="PF00593">
    <property type="entry name" value="TonB_dep_Rec_b-barrel"/>
    <property type="match status" value="1"/>
</dbReference>
<evidence type="ECO:0000256" key="5">
    <source>
        <dbReference type="ARBA" id="ARBA00022496"/>
    </source>
</evidence>
<evidence type="ECO:0000256" key="12">
    <source>
        <dbReference type="ARBA" id="ARBA00023170"/>
    </source>
</evidence>
<evidence type="ECO:0000256" key="8">
    <source>
        <dbReference type="ARBA" id="ARBA00023004"/>
    </source>
</evidence>
<keyword evidence="5" id="KW-0410">Iron transport</keyword>
<evidence type="ECO:0000256" key="9">
    <source>
        <dbReference type="ARBA" id="ARBA00023065"/>
    </source>
</evidence>
<keyword evidence="13 14" id="KW-0998">Cell outer membrane</keyword>
<name>M5IIX7_9BACT</name>
<dbReference type="InterPro" id="IPR039426">
    <property type="entry name" value="TonB-dep_rcpt-like"/>
</dbReference>
<dbReference type="InterPro" id="IPR000531">
    <property type="entry name" value="Beta-barrel_TonB"/>
</dbReference>
<organism evidence="19 20">
    <name type="scientific">Campylobacter showae CSUNSWCD</name>
    <dbReference type="NCBI Taxonomy" id="1244083"/>
    <lineage>
        <taxon>Bacteria</taxon>
        <taxon>Pseudomonadati</taxon>
        <taxon>Campylobacterota</taxon>
        <taxon>Epsilonproteobacteria</taxon>
        <taxon>Campylobacterales</taxon>
        <taxon>Campylobacteraceae</taxon>
        <taxon>Campylobacter</taxon>
    </lineage>
</organism>
<keyword evidence="6 14" id="KW-0812">Transmembrane</keyword>
<keyword evidence="7 16" id="KW-0732">Signal</keyword>
<feature type="domain" description="TonB-dependent receptor-like beta-barrel" evidence="17">
    <location>
        <begin position="248"/>
        <end position="703"/>
    </location>
</feature>
<dbReference type="GO" id="GO:0009279">
    <property type="term" value="C:cell outer membrane"/>
    <property type="evidence" value="ECO:0007669"/>
    <property type="project" value="UniProtKB-SubCell"/>
</dbReference>
<dbReference type="Pfam" id="PF07715">
    <property type="entry name" value="Plug"/>
    <property type="match status" value="1"/>
</dbReference>
<feature type="domain" description="TonB-dependent receptor plug" evidence="18">
    <location>
        <begin position="60"/>
        <end position="165"/>
    </location>
</feature>
<comment type="caution">
    <text evidence="19">The sequence shown here is derived from an EMBL/GenBank/DDBJ whole genome shotgun (WGS) entry which is preliminary data.</text>
</comment>
<dbReference type="STRING" id="1244083.CSUNSWCD_571"/>
<dbReference type="CDD" id="cd01347">
    <property type="entry name" value="ligand_gated_channel"/>
    <property type="match status" value="1"/>
</dbReference>
<comment type="similarity">
    <text evidence="2 14 15">Belongs to the TonB-dependent receptor family.</text>
</comment>
<evidence type="ECO:0000256" key="7">
    <source>
        <dbReference type="ARBA" id="ARBA00022729"/>
    </source>
</evidence>
<keyword evidence="8" id="KW-0408">Iron</keyword>
<dbReference type="InterPro" id="IPR037066">
    <property type="entry name" value="Plug_dom_sf"/>
</dbReference>
<dbReference type="PANTHER" id="PTHR32552">
    <property type="entry name" value="FERRICHROME IRON RECEPTOR-RELATED"/>
    <property type="match status" value="1"/>
</dbReference>
<evidence type="ECO:0000256" key="2">
    <source>
        <dbReference type="ARBA" id="ARBA00009810"/>
    </source>
</evidence>
<evidence type="ECO:0000256" key="11">
    <source>
        <dbReference type="ARBA" id="ARBA00023136"/>
    </source>
</evidence>
<dbReference type="Gene3D" id="2.40.170.20">
    <property type="entry name" value="TonB-dependent receptor, beta-barrel domain"/>
    <property type="match status" value="1"/>
</dbReference>
<keyword evidence="4 14" id="KW-1134">Transmembrane beta strand</keyword>
<dbReference type="GO" id="GO:0015344">
    <property type="term" value="F:siderophore uptake transmembrane transporter activity"/>
    <property type="evidence" value="ECO:0007669"/>
    <property type="project" value="TreeGrafter"/>
</dbReference>
<dbReference type="FunFam" id="2.170.130.10:FF:000010">
    <property type="entry name" value="Ferripyoverdine receptor"/>
    <property type="match status" value="1"/>
</dbReference>
<accession>M5IIX7</accession>
<protein>
    <submittedName>
        <fullName evidence="19">Putative OMR family iron-siderophore receptor</fullName>
    </submittedName>
</protein>
<dbReference type="InterPro" id="IPR010105">
    <property type="entry name" value="TonB_sidphr_rcpt"/>
</dbReference>
<evidence type="ECO:0000256" key="10">
    <source>
        <dbReference type="ARBA" id="ARBA00023077"/>
    </source>
</evidence>
<dbReference type="InterPro" id="IPR012910">
    <property type="entry name" value="Plug_dom"/>
</dbReference>
<evidence type="ECO:0000256" key="16">
    <source>
        <dbReference type="SAM" id="SignalP"/>
    </source>
</evidence>
<dbReference type="PROSITE" id="PS52016">
    <property type="entry name" value="TONB_DEPENDENT_REC_3"/>
    <property type="match status" value="1"/>
</dbReference>
<dbReference type="Proteomes" id="UP000011939">
    <property type="component" value="Unassembled WGS sequence"/>
</dbReference>
<keyword evidence="9" id="KW-0406">Ion transport</keyword>
<sequence length="737" mass="82156">MNAHCKFIGLSMCLACSLYAVDANLGEVTAYGKADLSTTEGTGSYTTGNMSTATGLNLSIRETPQSVSVVSNQLIKDLNLKDVDTAMNYASGITLYRDSGRDRIVSRGFNIDNIQEDGVASSVSITAQGTLGFSKEFTDLEFYDRVEVLRGVAGLTQSNGEPGGTVNLVRKRPGDELGINLGLSMGSWNNYRGSFDVTNALNTDGTIRGRLIGILNKTGSFKNHKNGHREALGSTLEFDLTDKTMLTTGLIWQRTIGVYDIYGVPASDAGGNLLNLSRKSYFGSSWDKSEYEKFNAFTELSHQLSDDTKIYAKLNYTKSEGMFKFGAMGGTNPYNVAIARPTHNLRFRKYDNESDEVNLQIGADGKYELFGRKHEFFVNGSLSREKFTRHDKWAPNASLSSLGIGLYNWNGAAIAEPNWDGSTITDDDLYTTKIYQRAFGIGTRYNFTDDWHLLVGGRFTSVKYDKKWDDLKNHTSKKTLDLTKNHFAPYAGLTWDFAKNHSWYVSYAEIFKPQSATDANKNILKPIVGYNVETGVKSEYFDGALNTAVALFQVVQENRAIQDPLNTANSIAEGKVRSRGLDLEISGALTDRWNLFAGYTFNKSVYMKSEKKTSTNVNYDKGANAKSYVPKHLFKIYTSYEIPFSSSQKLSFGTGVRWQSATSGFYQNVAYVAPTQKAYALWDANVNYFFNKNFSLGLAVKNITDKKYFMNTQNRTAGMNNFYGDPRNFTLTFNYTY</sequence>
<dbReference type="SUPFAM" id="SSF56935">
    <property type="entry name" value="Porins"/>
    <property type="match status" value="1"/>
</dbReference>
<dbReference type="GO" id="GO:0015891">
    <property type="term" value="P:siderophore transport"/>
    <property type="evidence" value="ECO:0007669"/>
    <property type="project" value="InterPro"/>
</dbReference>
<comment type="subcellular location">
    <subcellularLocation>
        <location evidence="1 14">Cell outer membrane</location>
        <topology evidence="1 14">Multi-pass membrane protein</topology>
    </subcellularLocation>
</comment>
<keyword evidence="12 19" id="KW-0675">Receptor</keyword>
<evidence type="ECO:0000256" key="3">
    <source>
        <dbReference type="ARBA" id="ARBA00022448"/>
    </source>
</evidence>
<dbReference type="InterPro" id="IPR036942">
    <property type="entry name" value="Beta-barrel_TonB_sf"/>
</dbReference>
<evidence type="ECO:0000313" key="20">
    <source>
        <dbReference type="Proteomes" id="UP000011939"/>
    </source>
</evidence>
<dbReference type="EMBL" id="AMZQ01000010">
    <property type="protein sequence ID" value="EKU10770.1"/>
    <property type="molecule type" value="Genomic_DNA"/>
</dbReference>